<dbReference type="InterPro" id="IPR011051">
    <property type="entry name" value="RmlC_Cupin_sf"/>
</dbReference>
<evidence type="ECO:0000313" key="19">
    <source>
        <dbReference type="EMBL" id="ABO97671.1"/>
    </source>
</evidence>
<dbReference type="Proteomes" id="UP000001568">
    <property type="component" value="Chromosome 8"/>
</dbReference>
<comment type="catalytic activity">
    <reaction evidence="15">
        <text>2 (2R)-3-phosphoglycerate + 2 H(+) = D-ribulose 1,5-bisphosphate + CO2 + H2O</text>
        <dbReference type="Rhea" id="RHEA:23124"/>
        <dbReference type="ChEBI" id="CHEBI:15377"/>
        <dbReference type="ChEBI" id="CHEBI:15378"/>
        <dbReference type="ChEBI" id="CHEBI:16526"/>
        <dbReference type="ChEBI" id="CHEBI:57870"/>
        <dbReference type="ChEBI" id="CHEBI:58272"/>
        <dbReference type="EC" id="4.1.1.39"/>
    </reaction>
</comment>
<reference evidence="19 20" key="1">
    <citation type="journal article" date="2007" name="Proc. Natl. Acad. Sci. U.S.A.">
        <title>The tiny eukaryote Ostreococcus provides genomic insights into the paradox of plankton speciation.</title>
        <authorList>
            <person name="Palenik B."/>
            <person name="Grimwood J."/>
            <person name="Aerts A."/>
            <person name="Rouze P."/>
            <person name="Salamov A."/>
            <person name="Putnam N."/>
            <person name="Dupont C."/>
            <person name="Jorgensen R."/>
            <person name="Derelle E."/>
            <person name="Rombauts S."/>
            <person name="Zhou K."/>
            <person name="Otillar R."/>
            <person name="Merchant S.S."/>
            <person name="Podell S."/>
            <person name="Gaasterland T."/>
            <person name="Napoli C."/>
            <person name="Gendler K."/>
            <person name="Manuell A."/>
            <person name="Tai V."/>
            <person name="Vallon O."/>
            <person name="Piganeau G."/>
            <person name="Jancek S."/>
            <person name="Heijde M."/>
            <person name="Jabbari K."/>
            <person name="Bowler C."/>
            <person name="Lohr M."/>
            <person name="Robbens S."/>
            <person name="Werner G."/>
            <person name="Dubchak I."/>
            <person name="Pazour G.J."/>
            <person name="Ren Q."/>
            <person name="Paulsen I."/>
            <person name="Delwiche C."/>
            <person name="Schmutz J."/>
            <person name="Rokhsar D."/>
            <person name="Van de Peer Y."/>
            <person name="Moreau H."/>
            <person name="Grigoriev I.V."/>
        </authorList>
    </citation>
    <scope>NUCLEOTIDE SEQUENCE [LARGE SCALE GENOMIC DNA]</scope>
    <source>
        <strain evidence="19 20">CCE9901</strain>
    </source>
</reference>
<evidence type="ECO:0000256" key="8">
    <source>
        <dbReference type="ARBA" id="ARBA00023033"/>
    </source>
</evidence>
<evidence type="ECO:0000256" key="13">
    <source>
        <dbReference type="ARBA" id="ARBA00025888"/>
    </source>
</evidence>
<dbReference type="Gramene" id="ABO97671">
    <property type="protein sequence ID" value="ABO97671"/>
    <property type="gene ID" value="OSTLU_88029"/>
</dbReference>
<dbReference type="EC" id="4.1.1.39" evidence="3"/>
<dbReference type="InterPro" id="IPR033966">
    <property type="entry name" value="RuBisCO"/>
</dbReference>
<feature type="region of interest" description="Disordered" evidence="16">
    <location>
        <begin position="510"/>
        <end position="529"/>
    </location>
</feature>
<evidence type="ECO:0000256" key="4">
    <source>
        <dbReference type="ARBA" id="ARBA00017725"/>
    </source>
</evidence>
<dbReference type="SUPFAM" id="SSF54966">
    <property type="entry name" value="RuBisCO, large subunit, small (N-terminal) domain"/>
    <property type="match status" value="1"/>
</dbReference>
<dbReference type="Gene3D" id="3.30.70.150">
    <property type="entry name" value="RuBisCO large subunit, N-terminal domain"/>
    <property type="match status" value="1"/>
</dbReference>
<dbReference type="KEGG" id="olu:OSTLU_88029"/>
<keyword evidence="9" id="KW-0601">Photorespiration</keyword>
<comment type="catalytic activity">
    <reaction evidence="14">
        <text>D-ribulose 1,5-bisphosphate + O2 = 2-phosphoglycolate + (2R)-3-phosphoglycerate + 2 H(+)</text>
        <dbReference type="Rhea" id="RHEA:36631"/>
        <dbReference type="ChEBI" id="CHEBI:15378"/>
        <dbReference type="ChEBI" id="CHEBI:15379"/>
        <dbReference type="ChEBI" id="CHEBI:57870"/>
        <dbReference type="ChEBI" id="CHEBI:58033"/>
        <dbReference type="ChEBI" id="CHEBI:58272"/>
    </reaction>
</comment>
<dbReference type="Pfam" id="PF00016">
    <property type="entry name" value="RuBisCO_large"/>
    <property type="match status" value="1"/>
</dbReference>
<evidence type="ECO:0000256" key="11">
    <source>
        <dbReference type="ARBA" id="ARBA00023300"/>
    </source>
</evidence>
<evidence type="ECO:0000256" key="16">
    <source>
        <dbReference type="SAM" id="MobiDB-lite"/>
    </source>
</evidence>
<evidence type="ECO:0000256" key="12">
    <source>
        <dbReference type="ARBA" id="ARBA00025664"/>
    </source>
</evidence>
<keyword evidence="10" id="KW-0456">Lyase</keyword>
<evidence type="ECO:0000256" key="15">
    <source>
        <dbReference type="ARBA" id="ARBA00049469"/>
    </source>
</evidence>
<evidence type="ECO:0000256" key="1">
    <source>
        <dbReference type="ARBA" id="ARBA00004474"/>
    </source>
</evidence>
<dbReference type="SFLD" id="SFLDG00301">
    <property type="entry name" value="RuBisCO-like_proteins"/>
    <property type="match status" value="1"/>
</dbReference>
<evidence type="ECO:0000256" key="2">
    <source>
        <dbReference type="ARBA" id="ARBA00006204"/>
    </source>
</evidence>
<keyword evidence="6" id="KW-0934">Plastid</keyword>
<dbReference type="EMBL" id="CP000588">
    <property type="protein sequence ID" value="ABO97671.1"/>
    <property type="molecule type" value="Genomic_DNA"/>
</dbReference>
<comment type="subcellular location">
    <subcellularLocation>
        <location evidence="1">Plastid</location>
    </subcellularLocation>
</comment>
<dbReference type="HOGENOM" id="CLU_452251_0_0_1"/>
<keyword evidence="5" id="KW-0113">Calvin cycle</keyword>
<sequence length="741" mass="79807">MPRDAPATPSLTRDGASSCFHVTYDVDATSNAEARQIVDALCLEQTVELPEALVPPGTWINEHVVGKCVSIERCASGVDARGKGASGDVYRAKVRYADDCAGGELPQLVNVIFGNTSIKERVMVRDVELSDAMLGKFAGARFGAKGLRKLLGVERGPIVMTALKPMGTPSEKLAEMAYAFAKGGIDIIKDDHGLANQRYAPYEERVRACAAAVKRANAETGRRCIYAPCINAPAHLVVQRAKFAKAAGAGAVLMIPGITGLDSMRALAEDPDFGLPIIAHPAILGAMLGGGSQNTIRGFAHGVLLGLLPRLAGADATIFPNFGGRFGFSVEECKDIVHGARRVLAHHPSILPSPGGGMTLDKVKVMMETYGQDVLLLVGGSLYSHSSDLTANARHILTMAGRTDIYGPRESQPGSYHVPTHYSNGLFTPGSGMRPRLKLVDESSSAHSPYPLTPHGTYPAAPPSTPWTVGLDPEAVAQMSALKEKNYALESKVDELTTLVKSLMDAEAKRNGTKHASEGPLDGNHSKVLNRKKGEFQWERVPQEMYKMDGASFKECSRIELIGKRGESPVFHVRYFEVAPGGWTTLEHHQHEHVVVVLRGEGEIQLGLESYHLGVGDVGYTAPGDTHQLRCKAGTTEPFGFICVVAADRDRPIEDEPYELLKMCKMAHVLDENVRVALETQIKHRAEHKAAHGAVAQGSACEWKPGGKKKAHAAEPSACEWTPKSKQAPAKPKPTPTRYFP</sequence>
<proteinExistence type="inferred from homology"/>
<keyword evidence="7" id="KW-0560">Oxidoreductase</keyword>
<dbReference type="GO" id="GO:0000287">
    <property type="term" value="F:magnesium ion binding"/>
    <property type="evidence" value="ECO:0007669"/>
    <property type="project" value="InterPro"/>
</dbReference>
<dbReference type="SUPFAM" id="SSF51649">
    <property type="entry name" value="RuBisCo, C-terminal domain"/>
    <property type="match status" value="1"/>
</dbReference>
<feature type="domain" description="Ribulose bisphosphate carboxylase large subunit C-terminal" evidence="17">
    <location>
        <begin position="146"/>
        <end position="315"/>
    </location>
</feature>
<name>A4S1J5_OSTLU</name>
<dbReference type="PANTHER" id="PTHR42704">
    <property type="entry name" value="RIBULOSE BISPHOSPHATE CARBOXYLASE"/>
    <property type="match status" value="1"/>
</dbReference>
<feature type="region of interest" description="Disordered" evidence="16">
    <location>
        <begin position="689"/>
        <end position="741"/>
    </location>
</feature>
<dbReference type="PANTHER" id="PTHR42704:SF17">
    <property type="entry name" value="RIBULOSE BISPHOSPHATE CARBOXYLASE LARGE CHAIN"/>
    <property type="match status" value="1"/>
</dbReference>
<dbReference type="InterPro" id="IPR036422">
    <property type="entry name" value="RuBisCO_lsu_N_sf"/>
</dbReference>
<evidence type="ECO:0000256" key="14">
    <source>
        <dbReference type="ARBA" id="ARBA00048059"/>
    </source>
</evidence>
<dbReference type="Pfam" id="PF07883">
    <property type="entry name" value="Cupin_2"/>
    <property type="match status" value="1"/>
</dbReference>
<dbReference type="CDD" id="cd08210">
    <property type="entry name" value="RLP_RrRLP"/>
    <property type="match status" value="1"/>
</dbReference>
<comment type="function">
    <text evidence="12">RuBisCO catalyzes two reactions: the carboxylation of D-ribulose 1,5-bisphosphate, the primary event in carbon dioxide fixation, as well as the oxidative fragmentation of the pentose substrate in the photorespiration process. Both reactions occur simultaneously and in competition at the same active site.</text>
</comment>
<dbReference type="SUPFAM" id="SSF51182">
    <property type="entry name" value="RmlC-like cupins"/>
    <property type="match status" value="1"/>
</dbReference>
<dbReference type="OMA" id="SACEWKP"/>
<dbReference type="SFLD" id="SFLDS00014">
    <property type="entry name" value="RuBisCO"/>
    <property type="match status" value="1"/>
</dbReference>
<dbReference type="Gene3D" id="2.60.120.10">
    <property type="entry name" value="Jelly Rolls"/>
    <property type="match status" value="1"/>
</dbReference>
<evidence type="ECO:0000256" key="10">
    <source>
        <dbReference type="ARBA" id="ARBA00023239"/>
    </source>
</evidence>
<dbReference type="InterPro" id="IPR000685">
    <property type="entry name" value="RuBisCO_lsu_C"/>
</dbReference>
<dbReference type="SFLD" id="SFLDF00158">
    <property type="entry name" value="5-methylthio-D-ribulose_1-phos"/>
    <property type="match status" value="1"/>
</dbReference>
<feature type="region of interest" description="Disordered" evidence="16">
    <location>
        <begin position="442"/>
        <end position="461"/>
    </location>
</feature>
<organism evidence="19 20">
    <name type="scientific">Ostreococcus lucimarinus (strain CCE9901)</name>
    <dbReference type="NCBI Taxonomy" id="436017"/>
    <lineage>
        <taxon>Eukaryota</taxon>
        <taxon>Viridiplantae</taxon>
        <taxon>Chlorophyta</taxon>
        <taxon>Mamiellophyceae</taxon>
        <taxon>Mamiellales</taxon>
        <taxon>Bathycoccaceae</taxon>
        <taxon>Ostreococcus</taxon>
    </lineage>
</organism>
<keyword evidence="8" id="KW-0503">Monooxygenase</keyword>
<gene>
    <name evidence="19" type="ORF">OSTLU_88029</name>
</gene>
<evidence type="ECO:0000256" key="6">
    <source>
        <dbReference type="ARBA" id="ARBA00022640"/>
    </source>
</evidence>
<evidence type="ECO:0000313" key="20">
    <source>
        <dbReference type="Proteomes" id="UP000001568"/>
    </source>
</evidence>
<comment type="subunit">
    <text evidence="13">Heterohexadecamer of 8 large chains and 8 small chains; disulfide-linked. The disulfide link is formed within the large subunit homodimers.</text>
</comment>
<evidence type="ECO:0000256" key="7">
    <source>
        <dbReference type="ARBA" id="ARBA00023002"/>
    </source>
</evidence>
<dbReference type="GeneID" id="5003444"/>
<keyword evidence="11" id="KW-0120">Carbon dioxide fixation</keyword>
<evidence type="ECO:0000256" key="3">
    <source>
        <dbReference type="ARBA" id="ARBA00012287"/>
    </source>
</evidence>
<accession>A4S1J5</accession>
<dbReference type="GO" id="GO:0016984">
    <property type="term" value="F:ribulose-bisphosphate carboxylase activity"/>
    <property type="evidence" value="ECO:0007669"/>
    <property type="project" value="UniProtKB-EC"/>
</dbReference>
<keyword evidence="20" id="KW-1185">Reference proteome</keyword>
<dbReference type="InterPro" id="IPR036376">
    <property type="entry name" value="RuBisCO_lsu_C_sf"/>
</dbReference>
<evidence type="ECO:0000256" key="5">
    <source>
        <dbReference type="ARBA" id="ARBA00022567"/>
    </source>
</evidence>
<dbReference type="Gene3D" id="3.20.20.110">
    <property type="entry name" value="Ribulose bisphosphate carboxylase, large subunit, C-terminal domain"/>
    <property type="match status" value="1"/>
</dbReference>
<dbReference type="OrthoDB" id="495650at2759"/>
<feature type="domain" description="Cupin type-2" evidence="18">
    <location>
        <begin position="575"/>
        <end position="644"/>
    </location>
</feature>
<dbReference type="GO" id="GO:0009536">
    <property type="term" value="C:plastid"/>
    <property type="evidence" value="ECO:0007669"/>
    <property type="project" value="UniProtKB-SubCell"/>
</dbReference>
<dbReference type="GO" id="GO:0019253">
    <property type="term" value="P:reductive pentose-phosphate cycle"/>
    <property type="evidence" value="ECO:0007669"/>
    <property type="project" value="UniProtKB-KW"/>
</dbReference>
<dbReference type="InterPro" id="IPR014710">
    <property type="entry name" value="RmlC-like_jellyroll"/>
</dbReference>
<dbReference type="GO" id="GO:0004497">
    <property type="term" value="F:monooxygenase activity"/>
    <property type="evidence" value="ECO:0007669"/>
    <property type="project" value="UniProtKB-KW"/>
</dbReference>
<dbReference type="GO" id="GO:0009853">
    <property type="term" value="P:photorespiration"/>
    <property type="evidence" value="ECO:0007669"/>
    <property type="project" value="UniProtKB-KW"/>
</dbReference>
<dbReference type="STRING" id="436017.A4S1J5"/>
<evidence type="ECO:0000259" key="17">
    <source>
        <dbReference type="Pfam" id="PF00016"/>
    </source>
</evidence>
<evidence type="ECO:0000259" key="18">
    <source>
        <dbReference type="Pfam" id="PF07883"/>
    </source>
</evidence>
<dbReference type="InterPro" id="IPR013096">
    <property type="entry name" value="Cupin_2"/>
</dbReference>
<protein>
    <recommendedName>
        <fullName evidence="4">Ribulose bisphosphate carboxylase large chain</fullName>
        <ecNumber evidence="3">4.1.1.39</ecNumber>
    </recommendedName>
</protein>
<dbReference type="RefSeq" id="XP_001419378.1">
    <property type="nucleotide sequence ID" value="XM_001419341.1"/>
</dbReference>
<comment type="similarity">
    <text evidence="2">Belongs to the RuBisCO large chain family. Type I subfamily.</text>
</comment>
<evidence type="ECO:0000256" key="9">
    <source>
        <dbReference type="ARBA" id="ARBA00023238"/>
    </source>
</evidence>
<dbReference type="AlphaFoldDB" id="A4S1J5"/>